<accession>A0A2N5W868</accession>
<evidence type="ECO:0000256" key="1">
    <source>
        <dbReference type="SAM" id="MobiDB-lite"/>
    </source>
</evidence>
<evidence type="ECO:0000313" key="3">
    <source>
        <dbReference type="Proteomes" id="UP000235388"/>
    </source>
</evidence>
<proteinExistence type="predicted"/>
<dbReference type="AlphaFoldDB" id="A0A2N5W868"/>
<name>A0A2N5W868_9BASI</name>
<feature type="region of interest" description="Disordered" evidence="1">
    <location>
        <begin position="107"/>
        <end position="175"/>
    </location>
</feature>
<reference evidence="2 3" key="1">
    <citation type="submission" date="2017-11" db="EMBL/GenBank/DDBJ databases">
        <title>De novo assembly and phasing of dikaryotic genomes from two isolates of Puccinia coronata f. sp. avenae, the causal agent of oat crown rust.</title>
        <authorList>
            <person name="Miller M.E."/>
            <person name="Zhang Y."/>
            <person name="Omidvar V."/>
            <person name="Sperschneider J."/>
            <person name="Schwessinger B."/>
            <person name="Raley C."/>
            <person name="Palmer J.M."/>
            <person name="Garnica D."/>
            <person name="Upadhyaya N."/>
            <person name="Rathjen J."/>
            <person name="Taylor J.M."/>
            <person name="Park R.F."/>
            <person name="Dodds P.N."/>
            <person name="Hirsch C.D."/>
            <person name="Kianian S.F."/>
            <person name="Figueroa M."/>
        </authorList>
    </citation>
    <scope>NUCLEOTIDE SEQUENCE [LARGE SCALE GENOMIC DNA]</scope>
    <source>
        <strain evidence="2">12NC29</strain>
    </source>
</reference>
<comment type="caution">
    <text evidence="2">The sequence shown here is derived from an EMBL/GenBank/DDBJ whole genome shotgun (WGS) entry which is preliminary data.</text>
</comment>
<protein>
    <submittedName>
        <fullName evidence="2">Uncharacterized protein</fullName>
    </submittedName>
</protein>
<dbReference type="Proteomes" id="UP000235388">
    <property type="component" value="Unassembled WGS sequence"/>
</dbReference>
<keyword evidence="3" id="KW-1185">Reference proteome</keyword>
<evidence type="ECO:0000313" key="2">
    <source>
        <dbReference type="EMBL" id="PLW58412.1"/>
    </source>
</evidence>
<sequence>MLTPFQAVPTTGRVHSYTIFLQVKGYMGQSPDQLLPSRKAKALLRLVQTVIKSDVSIAEKSNCNRLLGFGKQSSYLHLDASSFSHQALSMGEGTKVTEIVEKSGQEAAGVAVGSAETPKKCGGGCSGKKAASSEPEKPAQESAPADSVEGPAPKVEEAEGKQASSAENKVKGGSA</sequence>
<organism evidence="2 3">
    <name type="scientific">Puccinia coronata f. sp. avenae</name>
    <dbReference type="NCBI Taxonomy" id="200324"/>
    <lineage>
        <taxon>Eukaryota</taxon>
        <taxon>Fungi</taxon>
        <taxon>Dikarya</taxon>
        <taxon>Basidiomycota</taxon>
        <taxon>Pucciniomycotina</taxon>
        <taxon>Pucciniomycetes</taxon>
        <taxon>Pucciniales</taxon>
        <taxon>Pucciniaceae</taxon>
        <taxon>Puccinia</taxon>
    </lineage>
</organism>
<gene>
    <name evidence="2" type="ORF">PCANC_00548</name>
</gene>
<dbReference type="EMBL" id="PGCJ01000003">
    <property type="protein sequence ID" value="PLW58412.1"/>
    <property type="molecule type" value="Genomic_DNA"/>
</dbReference>